<dbReference type="Gene3D" id="1.10.10.10">
    <property type="entry name" value="Winged helix-like DNA-binding domain superfamily/Winged helix DNA-binding domain"/>
    <property type="match status" value="1"/>
</dbReference>
<dbReference type="SUPFAM" id="SSF100950">
    <property type="entry name" value="NagB/RpiA/CoA transferase-like"/>
    <property type="match status" value="1"/>
</dbReference>
<dbReference type="EMBL" id="JBHMQT010000067">
    <property type="protein sequence ID" value="MFC0866146.1"/>
    <property type="molecule type" value="Genomic_DNA"/>
</dbReference>
<dbReference type="InterPro" id="IPR001034">
    <property type="entry name" value="DeoR_HTH"/>
</dbReference>
<dbReference type="PRINTS" id="PR00037">
    <property type="entry name" value="HTHLACR"/>
</dbReference>
<dbReference type="PANTHER" id="PTHR30363:SF44">
    <property type="entry name" value="AGA OPERON TRANSCRIPTIONAL REPRESSOR-RELATED"/>
    <property type="match status" value="1"/>
</dbReference>
<evidence type="ECO:0000256" key="3">
    <source>
        <dbReference type="ARBA" id="ARBA00023163"/>
    </source>
</evidence>
<dbReference type="Proteomes" id="UP001589870">
    <property type="component" value="Unassembled WGS sequence"/>
</dbReference>
<protein>
    <submittedName>
        <fullName evidence="5">DeoR/GlpR family DNA-binding transcription regulator</fullName>
    </submittedName>
</protein>
<comment type="caution">
    <text evidence="5">The sequence shown here is derived from an EMBL/GenBank/DDBJ whole genome shotgun (WGS) entry which is preliminary data.</text>
</comment>
<proteinExistence type="predicted"/>
<evidence type="ECO:0000313" key="6">
    <source>
        <dbReference type="Proteomes" id="UP001589870"/>
    </source>
</evidence>
<evidence type="ECO:0000256" key="2">
    <source>
        <dbReference type="ARBA" id="ARBA00023125"/>
    </source>
</evidence>
<dbReference type="Pfam" id="PF00455">
    <property type="entry name" value="DeoRC"/>
    <property type="match status" value="1"/>
</dbReference>
<dbReference type="PROSITE" id="PS51000">
    <property type="entry name" value="HTH_DEOR_2"/>
    <property type="match status" value="1"/>
</dbReference>
<evidence type="ECO:0000256" key="1">
    <source>
        <dbReference type="ARBA" id="ARBA00023015"/>
    </source>
</evidence>
<feature type="domain" description="HTH deoR-type" evidence="4">
    <location>
        <begin position="3"/>
        <end position="58"/>
    </location>
</feature>
<keyword evidence="1" id="KW-0805">Transcription regulation</keyword>
<dbReference type="InterPro" id="IPR036390">
    <property type="entry name" value="WH_DNA-bd_sf"/>
</dbReference>
<organism evidence="5 6">
    <name type="scientific">Sphaerimonospora cavernae</name>
    <dbReference type="NCBI Taxonomy" id="1740611"/>
    <lineage>
        <taxon>Bacteria</taxon>
        <taxon>Bacillati</taxon>
        <taxon>Actinomycetota</taxon>
        <taxon>Actinomycetes</taxon>
        <taxon>Streptosporangiales</taxon>
        <taxon>Streptosporangiaceae</taxon>
        <taxon>Sphaerimonospora</taxon>
    </lineage>
</organism>
<evidence type="ECO:0000259" key="4">
    <source>
        <dbReference type="PROSITE" id="PS51000"/>
    </source>
</evidence>
<dbReference type="SMART" id="SM00420">
    <property type="entry name" value="HTH_DEOR"/>
    <property type="match status" value="1"/>
</dbReference>
<name>A0ABV6UDC7_9ACTN</name>
<sequence length="264" mass="27886">MESSDRIRAIMNALRTSDSVSVTDLAAEHGVSEMTIRRDLDELAQQGVVRRVRGGALSLLLRGEEPPFGVREREAVEAKRLIGAEVASLLADGEAVLLDGGTTTLEVARAVRDRRLTVLPLAMQAAQELAGAPRIRLVLPGGEVRPGEMNFVGPLTESSIRALRFDTAVIGCCGLSAEHGLTAHDLPEVAVKQAAIASARRVVIACDSGKFGRTAFGAVCPLDRLDVVVTDEAIPRDQHDALTAAGVTVRAVAVRAVTVRATTS</sequence>
<gene>
    <name evidence="5" type="ORF">ACFHYQ_27990</name>
</gene>
<reference evidence="5 6" key="1">
    <citation type="submission" date="2024-09" db="EMBL/GenBank/DDBJ databases">
        <authorList>
            <person name="Sun Q."/>
            <person name="Mori K."/>
        </authorList>
    </citation>
    <scope>NUCLEOTIDE SEQUENCE [LARGE SCALE GENOMIC DNA]</scope>
    <source>
        <strain evidence="5 6">TBRC 1851</strain>
    </source>
</reference>
<dbReference type="InterPro" id="IPR037171">
    <property type="entry name" value="NagB/RpiA_transferase-like"/>
</dbReference>
<dbReference type="SMART" id="SM01134">
    <property type="entry name" value="DeoRC"/>
    <property type="match status" value="1"/>
</dbReference>
<dbReference type="InterPro" id="IPR036388">
    <property type="entry name" value="WH-like_DNA-bd_sf"/>
</dbReference>
<accession>A0ABV6UDC7</accession>
<dbReference type="PANTHER" id="PTHR30363">
    <property type="entry name" value="HTH-TYPE TRANSCRIPTIONAL REGULATOR SRLR-RELATED"/>
    <property type="match status" value="1"/>
</dbReference>
<dbReference type="PROSITE" id="PS00894">
    <property type="entry name" value="HTH_DEOR_1"/>
    <property type="match status" value="1"/>
</dbReference>
<keyword evidence="2 5" id="KW-0238">DNA-binding</keyword>
<dbReference type="InterPro" id="IPR050313">
    <property type="entry name" value="Carb_Metab_HTH_regulators"/>
</dbReference>
<evidence type="ECO:0000313" key="5">
    <source>
        <dbReference type="EMBL" id="MFC0866146.1"/>
    </source>
</evidence>
<keyword evidence="6" id="KW-1185">Reference proteome</keyword>
<dbReference type="InterPro" id="IPR014036">
    <property type="entry name" value="DeoR-like_C"/>
</dbReference>
<dbReference type="SUPFAM" id="SSF46785">
    <property type="entry name" value="Winged helix' DNA-binding domain"/>
    <property type="match status" value="1"/>
</dbReference>
<dbReference type="Pfam" id="PF08220">
    <property type="entry name" value="HTH_DeoR"/>
    <property type="match status" value="1"/>
</dbReference>
<dbReference type="RefSeq" id="WP_394304144.1">
    <property type="nucleotide sequence ID" value="NZ_JBHMQT010000067.1"/>
</dbReference>
<keyword evidence="3" id="KW-0804">Transcription</keyword>
<dbReference type="InterPro" id="IPR018356">
    <property type="entry name" value="Tscrpt_reg_HTH_DeoR_CS"/>
</dbReference>
<dbReference type="GO" id="GO:0003677">
    <property type="term" value="F:DNA binding"/>
    <property type="evidence" value="ECO:0007669"/>
    <property type="project" value="UniProtKB-KW"/>
</dbReference>